<dbReference type="RefSeq" id="XP_008315104.1">
    <property type="nucleotide sequence ID" value="XM_008316882.3"/>
</dbReference>
<protein>
    <recommendedName>
        <fullName evidence="2">Cilia- and flagella-associated protein 97</fullName>
    </recommendedName>
</protein>
<evidence type="ECO:0000313" key="4">
    <source>
        <dbReference type="Ensembl" id="ENSCSEP00000006906.1"/>
    </source>
</evidence>
<comment type="similarity">
    <text evidence="1">Belongs to the CFAP97 family.</text>
</comment>
<dbReference type="InterPro" id="IPR038791">
    <property type="entry name" value="Cfap97/Hemingway"/>
</dbReference>
<keyword evidence="5" id="KW-1185">Reference proteome</keyword>
<evidence type="ECO:0000313" key="5">
    <source>
        <dbReference type="Proteomes" id="UP000265120"/>
    </source>
</evidence>
<feature type="compositionally biased region" description="Polar residues" evidence="3">
    <location>
        <begin position="415"/>
        <end position="426"/>
    </location>
</feature>
<dbReference type="InParanoid" id="A0A3P8V1G8"/>
<dbReference type="InterPro" id="IPR029488">
    <property type="entry name" value="Hmw/CFAP97"/>
</dbReference>
<evidence type="ECO:0000256" key="3">
    <source>
        <dbReference type="SAM" id="MobiDB-lite"/>
    </source>
</evidence>
<accession>A0A3P8V1G8</accession>
<dbReference type="CTD" id="57587"/>
<dbReference type="GeneID" id="103383663"/>
<feature type="region of interest" description="Disordered" evidence="3">
    <location>
        <begin position="1"/>
        <end position="318"/>
    </location>
</feature>
<dbReference type="GO" id="GO:0007283">
    <property type="term" value="P:spermatogenesis"/>
    <property type="evidence" value="ECO:0007669"/>
    <property type="project" value="TreeGrafter"/>
</dbReference>
<reference evidence="4" key="3">
    <citation type="submission" date="2025-09" db="UniProtKB">
        <authorList>
            <consortium name="Ensembl"/>
        </authorList>
    </citation>
    <scope>IDENTIFICATION</scope>
</reference>
<dbReference type="KEGG" id="csem:103383663"/>
<sequence length="450" mass="50060">MFNPSELEGEVDHSFFDSEDDGDSGLSRDTGKESLPERLQEKQMENTKAVVSPGSDVTRKQPKLVNSYYSKDEDRNRAFSLPIVPAVSNKVTNSSSDSEEDCNLPPKRQNRTFMALLAEATEVRDKDIYVTDEESSSSSAKHPGSKLKKKQSPKKLMRNRHVQSSSPTSTSSEDADSESCSSSYSGRSSSNSPTIPKSKKLSPGGRKVRLGSAESRDYAKESESMTDVSPLSSPDISPEQSLDLNHREEVDTSLKEEQQPREEGSVPSSGLSEIHPDDNSVQDVDRYSFTSESQLGGKLVFHPHGGKNRKNYSFRNDEVRRIDHENQRLLRALSRLSSGSRPNSAAGRKTPKTSCSPVIRPSSSALNRQREQKRIERENLALLRRLESAKPTQGMRRSEQLADYHRHVGYIEGSKSPSPRCSTQHSSRPEVTITPVQRSKHLSAARPAWC</sequence>
<dbReference type="Ensembl" id="ENSCSET00000006981.1">
    <property type="protein sequence ID" value="ENSCSEP00000006906.1"/>
    <property type="gene ID" value="ENSCSEG00000004459.1"/>
</dbReference>
<dbReference type="GeneTree" id="ENSGT00390000010356"/>
<feature type="compositionally biased region" description="Polar residues" evidence="3">
    <location>
        <begin position="352"/>
        <end position="367"/>
    </location>
</feature>
<name>A0A3P8V1G8_CYNSE</name>
<evidence type="ECO:0000256" key="2">
    <source>
        <dbReference type="ARBA" id="ARBA00021424"/>
    </source>
</evidence>
<reference evidence="4" key="2">
    <citation type="submission" date="2025-08" db="UniProtKB">
        <authorList>
            <consortium name="Ensembl"/>
        </authorList>
    </citation>
    <scope>IDENTIFICATION</scope>
</reference>
<organism evidence="4 5">
    <name type="scientific">Cynoglossus semilaevis</name>
    <name type="common">Tongue sole</name>
    <dbReference type="NCBI Taxonomy" id="244447"/>
    <lineage>
        <taxon>Eukaryota</taxon>
        <taxon>Metazoa</taxon>
        <taxon>Chordata</taxon>
        <taxon>Craniata</taxon>
        <taxon>Vertebrata</taxon>
        <taxon>Euteleostomi</taxon>
        <taxon>Actinopterygii</taxon>
        <taxon>Neopterygii</taxon>
        <taxon>Teleostei</taxon>
        <taxon>Neoteleostei</taxon>
        <taxon>Acanthomorphata</taxon>
        <taxon>Carangaria</taxon>
        <taxon>Pleuronectiformes</taxon>
        <taxon>Pleuronectoidei</taxon>
        <taxon>Cynoglossidae</taxon>
        <taxon>Cynoglossinae</taxon>
        <taxon>Cynoglossus</taxon>
    </lineage>
</organism>
<feature type="region of interest" description="Disordered" evidence="3">
    <location>
        <begin position="333"/>
        <end position="372"/>
    </location>
</feature>
<reference evidence="4 5" key="1">
    <citation type="journal article" date="2014" name="Nat. Genet.">
        <title>Whole-genome sequence of a flatfish provides insights into ZW sex chromosome evolution and adaptation to a benthic lifestyle.</title>
        <authorList>
            <person name="Chen S."/>
            <person name="Zhang G."/>
            <person name="Shao C."/>
            <person name="Huang Q."/>
            <person name="Liu G."/>
            <person name="Zhang P."/>
            <person name="Song W."/>
            <person name="An N."/>
            <person name="Chalopin D."/>
            <person name="Volff J.N."/>
            <person name="Hong Y."/>
            <person name="Li Q."/>
            <person name="Sha Z."/>
            <person name="Zhou H."/>
            <person name="Xie M."/>
            <person name="Yu Q."/>
            <person name="Liu Y."/>
            <person name="Xiang H."/>
            <person name="Wang N."/>
            <person name="Wu K."/>
            <person name="Yang C."/>
            <person name="Zhou Q."/>
            <person name="Liao X."/>
            <person name="Yang L."/>
            <person name="Hu Q."/>
            <person name="Zhang J."/>
            <person name="Meng L."/>
            <person name="Jin L."/>
            <person name="Tian Y."/>
            <person name="Lian J."/>
            <person name="Yang J."/>
            <person name="Miao G."/>
            <person name="Liu S."/>
            <person name="Liang Z."/>
            <person name="Yan F."/>
            <person name="Li Y."/>
            <person name="Sun B."/>
            <person name="Zhang H."/>
            <person name="Zhang J."/>
            <person name="Zhu Y."/>
            <person name="Du M."/>
            <person name="Zhao Y."/>
            <person name="Schartl M."/>
            <person name="Tang Q."/>
            <person name="Wang J."/>
        </authorList>
    </citation>
    <scope>NUCLEOTIDE SEQUENCE</scope>
</reference>
<evidence type="ECO:0000256" key="1">
    <source>
        <dbReference type="ARBA" id="ARBA00008315"/>
    </source>
</evidence>
<feature type="compositionally biased region" description="Basic residues" evidence="3">
    <location>
        <begin position="143"/>
        <end position="161"/>
    </location>
</feature>
<dbReference type="Proteomes" id="UP000265120">
    <property type="component" value="Chromosome 9"/>
</dbReference>
<dbReference type="STRING" id="244447.ENSCSEP00000006906"/>
<feature type="compositionally biased region" description="Polar residues" evidence="3">
    <location>
        <begin position="225"/>
        <end position="243"/>
    </location>
</feature>
<proteinExistence type="inferred from homology"/>
<feature type="compositionally biased region" description="Basic and acidic residues" evidence="3">
    <location>
        <begin position="214"/>
        <end position="223"/>
    </location>
</feature>
<dbReference type="AlphaFoldDB" id="A0A3P8V1G8"/>
<feature type="compositionally biased region" description="Low complexity" evidence="3">
    <location>
        <begin position="164"/>
        <end position="192"/>
    </location>
</feature>
<dbReference type="RefSeq" id="XP_016890400.1">
    <property type="nucleotide sequence ID" value="XM_017034911.2"/>
</dbReference>
<feature type="region of interest" description="Disordered" evidence="3">
    <location>
        <begin position="410"/>
        <end position="450"/>
    </location>
</feature>
<dbReference type="PANTHER" id="PTHR23035">
    <property type="entry name" value="CILIA- AND FLAGELLA-ASSOCIATED PROTEIN 97-RELATED"/>
    <property type="match status" value="1"/>
</dbReference>
<dbReference type="Pfam" id="PF13879">
    <property type="entry name" value="Hmw_CFAP97"/>
    <property type="match status" value="1"/>
</dbReference>
<dbReference type="PANTHER" id="PTHR23035:SF1">
    <property type="entry name" value="CILIA- AND FLAGELLA-ASSOCIATED PROTEIN 97"/>
    <property type="match status" value="1"/>
</dbReference>
<feature type="compositionally biased region" description="Basic and acidic residues" evidence="3">
    <location>
        <begin position="29"/>
        <end position="45"/>
    </location>
</feature>
<dbReference type="OMA" id="DEKCCEE"/>
<feature type="compositionally biased region" description="Basic and acidic residues" evidence="3">
    <location>
        <begin position="274"/>
        <end position="286"/>
    </location>
</feature>
<dbReference type="OrthoDB" id="515313at2759"/>
<feature type="compositionally biased region" description="Basic and acidic residues" evidence="3">
    <location>
        <begin position="244"/>
        <end position="264"/>
    </location>
</feature>